<accession>A0AA35WC72</accession>
<keyword evidence="4" id="KW-1185">Reference proteome</keyword>
<dbReference type="EMBL" id="CASHTH010001425">
    <property type="protein sequence ID" value="CAI8015159.1"/>
    <property type="molecule type" value="Genomic_DNA"/>
</dbReference>
<organism evidence="3 4">
    <name type="scientific">Geodia barretti</name>
    <name type="common">Barrett's horny sponge</name>
    <dbReference type="NCBI Taxonomy" id="519541"/>
    <lineage>
        <taxon>Eukaryota</taxon>
        <taxon>Metazoa</taxon>
        <taxon>Porifera</taxon>
        <taxon>Demospongiae</taxon>
        <taxon>Heteroscleromorpha</taxon>
        <taxon>Tetractinellida</taxon>
        <taxon>Astrophorina</taxon>
        <taxon>Geodiidae</taxon>
        <taxon>Geodia</taxon>
    </lineage>
</organism>
<comment type="caution">
    <text evidence="3">The sequence shown here is derived from an EMBL/GenBank/DDBJ whole genome shotgun (WGS) entry which is preliminary data.</text>
</comment>
<dbReference type="SMART" id="SM00195">
    <property type="entry name" value="DSPc"/>
    <property type="match status" value="1"/>
</dbReference>
<dbReference type="SUPFAM" id="SSF52799">
    <property type="entry name" value="(Phosphotyrosine protein) phosphatases II"/>
    <property type="match status" value="1"/>
</dbReference>
<dbReference type="SUPFAM" id="SSF52821">
    <property type="entry name" value="Rhodanese/Cell cycle control phosphatase"/>
    <property type="match status" value="1"/>
</dbReference>
<proteinExistence type="predicted"/>
<sequence length="328" mass="37299">MTTNSQAKCRCNQPVPFSASRPVSTTSSHRQESTKIGTHYVVSFFRLSLNKQCDRSPAVVDETYLLLLDTRSNDDYNEGHIQLAKLAKKSTTNNDDSKYRIPFGAHLPTCLHCVVYDGNTVSVIEDTPATRLANQLAASGNKNPVLVLKGGYERFSAEYPFLRTQKIMYTPMELNNLPFYPSEIMPLFLYLGDHRHAYNASLNYDLKIHTHVRLGNERELPPALPESTEELHVDVEDAPQSDLGSHFGKIIEFIEDHRKKSERVLVFSELGISRAATAVMAYLIHRNKCSFKEAYSRVESCRQQIRPLAVFKDQLVQWEARVLRPTHT</sequence>
<dbReference type="Pfam" id="PF00581">
    <property type="entry name" value="Rhodanese"/>
    <property type="match status" value="1"/>
</dbReference>
<dbReference type="InterPro" id="IPR036873">
    <property type="entry name" value="Rhodanese-like_dom_sf"/>
</dbReference>
<name>A0AA35WC72_GEOBA</name>
<dbReference type="Proteomes" id="UP001174909">
    <property type="component" value="Unassembled WGS sequence"/>
</dbReference>
<dbReference type="InterPro" id="IPR001763">
    <property type="entry name" value="Rhodanese-like_dom"/>
</dbReference>
<gene>
    <name evidence="3" type="ORF">GBAR_LOCUS9437</name>
</gene>
<dbReference type="GO" id="GO:0005739">
    <property type="term" value="C:mitochondrion"/>
    <property type="evidence" value="ECO:0007669"/>
    <property type="project" value="TreeGrafter"/>
</dbReference>
<dbReference type="GO" id="GO:2001244">
    <property type="term" value="P:positive regulation of intrinsic apoptotic signaling pathway"/>
    <property type="evidence" value="ECO:0007669"/>
    <property type="project" value="TreeGrafter"/>
</dbReference>
<evidence type="ECO:0000313" key="3">
    <source>
        <dbReference type="EMBL" id="CAI8015159.1"/>
    </source>
</evidence>
<evidence type="ECO:0000259" key="1">
    <source>
        <dbReference type="PROSITE" id="PS50054"/>
    </source>
</evidence>
<dbReference type="AlphaFoldDB" id="A0AA35WC72"/>
<dbReference type="PANTHER" id="PTHR46659">
    <property type="entry name" value="SERINE/THREONINE/TYROSINE-INTERACTING-LIKE PROTEIN 1"/>
    <property type="match status" value="1"/>
</dbReference>
<dbReference type="PROSITE" id="PS50054">
    <property type="entry name" value="TYR_PHOSPHATASE_DUAL"/>
    <property type="match status" value="1"/>
</dbReference>
<dbReference type="InterPro" id="IPR000340">
    <property type="entry name" value="Dual-sp_phosphatase_cat-dom"/>
</dbReference>
<dbReference type="InterPro" id="IPR053272">
    <property type="entry name" value="STY_interacting-like"/>
</dbReference>
<dbReference type="GO" id="GO:0062030">
    <property type="term" value="P:negative regulation of stress granule assembly"/>
    <property type="evidence" value="ECO:0007669"/>
    <property type="project" value="TreeGrafter"/>
</dbReference>
<protein>
    <submittedName>
        <fullName evidence="3">Serine/threonine/tyrosine-interacting-like protein 1</fullName>
    </submittedName>
</protein>
<dbReference type="PROSITE" id="PS50206">
    <property type="entry name" value="RHODANESE_3"/>
    <property type="match status" value="1"/>
</dbReference>
<dbReference type="GO" id="GO:0019903">
    <property type="term" value="F:protein phosphatase binding"/>
    <property type="evidence" value="ECO:0007669"/>
    <property type="project" value="TreeGrafter"/>
</dbReference>
<dbReference type="Gene3D" id="3.40.250.10">
    <property type="entry name" value="Rhodanese-like domain"/>
    <property type="match status" value="1"/>
</dbReference>
<dbReference type="PANTHER" id="PTHR46659:SF1">
    <property type="entry name" value="SERINE_THREONINE_TYROSINE-INTERACTING-LIKE PROTEIN 1"/>
    <property type="match status" value="1"/>
</dbReference>
<evidence type="ECO:0000259" key="2">
    <source>
        <dbReference type="PROSITE" id="PS50206"/>
    </source>
</evidence>
<reference evidence="3" key="1">
    <citation type="submission" date="2023-03" db="EMBL/GenBank/DDBJ databases">
        <authorList>
            <person name="Steffen K."/>
            <person name="Cardenas P."/>
        </authorList>
    </citation>
    <scope>NUCLEOTIDE SEQUENCE</scope>
</reference>
<feature type="domain" description="Tyrosine-protein phosphatase" evidence="1">
    <location>
        <begin position="180"/>
        <end position="324"/>
    </location>
</feature>
<evidence type="ECO:0000313" key="4">
    <source>
        <dbReference type="Proteomes" id="UP001174909"/>
    </source>
</evidence>
<dbReference type="InterPro" id="IPR020422">
    <property type="entry name" value="TYR_PHOSPHATASE_DUAL_dom"/>
</dbReference>
<dbReference type="Gene3D" id="3.90.190.10">
    <property type="entry name" value="Protein tyrosine phosphatase superfamily"/>
    <property type="match status" value="1"/>
</dbReference>
<dbReference type="Pfam" id="PF00782">
    <property type="entry name" value="DSPc"/>
    <property type="match status" value="1"/>
</dbReference>
<dbReference type="InterPro" id="IPR029021">
    <property type="entry name" value="Prot-tyrosine_phosphatase-like"/>
</dbReference>
<dbReference type="GO" id="GO:0001691">
    <property type="term" value="F:pseudophosphatase activity"/>
    <property type="evidence" value="ECO:0007669"/>
    <property type="project" value="TreeGrafter"/>
</dbReference>
<feature type="domain" description="Rhodanese" evidence="2">
    <location>
        <begin position="65"/>
        <end position="163"/>
    </location>
</feature>
<dbReference type="GO" id="GO:0004864">
    <property type="term" value="F:protein phosphatase inhibitor activity"/>
    <property type="evidence" value="ECO:0007669"/>
    <property type="project" value="TreeGrafter"/>
</dbReference>